<feature type="transmembrane region" description="Helical" evidence="6">
    <location>
        <begin position="261"/>
        <end position="290"/>
    </location>
</feature>
<evidence type="ECO:0000256" key="6">
    <source>
        <dbReference type="SAM" id="Phobius"/>
    </source>
</evidence>
<proteinExistence type="predicted"/>
<dbReference type="GO" id="GO:0016020">
    <property type="term" value="C:membrane"/>
    <property type="evidence" value="ECO:0007669"/>
    <property type="project" value="UniProtKB-SubCell"/>
</dbReference>
<dbReference type="Proteomes" id="UP000614811">
    <property type="component" value="Unassembled WGS sequence"/>
</dbReference>
<dbReference type="AlphaFoldDB" id="A0A918VHK1"/>
<feature type="transmembrane region" description="Helical" evidence="6">
    <location>
        <begin position="317"/>
        <end position="344"/>
    </location>
</feature>
<dbReference type="PRINTS" id="PR00176">
    <property type="entry name" value="NANEUSMPORT"/>
</dbReference>
<dbReference type="PANTHER" id="PTHR42948:SF1">
    <property type="entry name" value="TRANSPORTER"/>
    <property type="match status" value="1"/>
</dbReference>
<comment type="subcellular location">
    <subcellularLocation>
        <location evidence="1">Membrane</location>
        <topology evidence="1">Multi-pass membrane protein</topology>
    </subcellularLocation>
</comment>
<sequence>MTQANQGNQQSNQRRRPQWGSYPAFLLATIGSSIGLGNVWRFPSELGVHGGTYLYLYLVSVALVAFPLILAELWIGRVGQGNTVSSVARIVRLEHSSSLWTVIGWLGIVTSFLIFSFYSVVASWILFYVMESVSGAFVDMPAEIVQHSFGALLRNTDQMLIWHTVFVLLVVLVMSRDLRHGLERAVRLLMPVFIAMLVWLALYSTQAGDYEKASAFMFSFDWREIDAEMVVSALTQALFSLSVGIGILIMYGSYLDERRPLFLGGGSIMLFDIAIALLTCVMIFSIAFAFGMRPDAGIGLIFQTLPVAFSQMPENGVLWSTAFFTLLLVAALTSGFALLEPTIALLTDRGRMSRRVAAWLVGAAAWAMGLVSVYSFGEFSFQFYYFGIERTRGFFDVFTLLSLHVLLPFTALLIAIFAGWRMALGTNQAGESTKPFMSYRLWRWCIRFLAPTLIGIVLLLVLFYPG</sequence>
<feature type="transmembrane region" description="Helical" evidence="6">
    <location>
        <begin position="159"/>
        <end position="176"/>
    </location>
</feature>
<organism evidence="7 8">
    <name type="scientific">Arenicella chitinivorans</name>
    <dbReference type="NCBI Taxonomy" id="1329800"/>
    <lineage>
        <taxon>Bacteria</taxon>
        <taxon>Pseudomonadati</taxon>
        <taxon>Pseudomonadota</taxon>
        <taxon>Gammaproteobacteria</taxon>
        <taxon>Arenicellales</taxon>
        <taxon>Arenicellaceae</taxon>
        <taxon>Arenicella</taxon>
    </lineage>
</organism>
<dbReference type="NCBIfam" id="NF037979">
    <property type="entry name" value="Na_transp"/>
    <property type="match status" value="1"/>
</dbReference>
<dbReference type="InterPro" id="IPR000175">
    <property type="entry name" value="Na/ntran_symport"/>
</dbReference>
<gene>
    <name evidence="7" type="ORF">GCM10008090_08820</name>
</gene>
<comment type="caution">
    <text evidence="7">The sequence shown here is derived from an EMBL/GenBank/DDBJ whole genome shotgun (WGS) entry which is preliminary data.</text>
</comment>
<dbReference type="SUPFAM" id="SSF161070">
    <property type="entry name" value="SNF-like"/>
    <property type="match status" value="1"/>
</dbReference>
<feature type="transmembrane region" description="Helical" evidence="6">
    <location>
        <begin position="54"/>
        <end position="76"/>
    </location>
</feature>
<dbReference type="RefSeq" id="WP_189398776.1">
    <property type="nucleotide sequence ID" value="NZ_BMXA01000001.1"/>
</dbReference>
<dbReference type="EMBL" id="BMXA01000001">
    <property type="protein sequence ID" value="GHA01848.1"/>
    <property type="molecule type" value="Genomic_DNA"/>
</dbReference>
<evidence type="ECO:0000256" key="2">
    <source>
        <dbReference type="ARBA" id="ARBA00022448"/>
    </source>
</evidence>
<reference evidence="7" key="1">
    <citation type="journal article" date="2014" name="Int. J. Syst. Evol. Microbiol.">
        <title>Complete genome sequence of Corynebacterium casei LMG S-19264T (=DSM 44701T), isolated from a smear-ripened cheese.</title>
        <authorList>
            <consortium name="US DOE Joint Genome Institute (JGI-PGF)"/>
            <person name="Walter F."/>
            <person name="Albersmeier A."/>
            <person name="Kalinowski J."/>
            <person name="Ruckert C."/>
        </authorList>
    </citation>
    <scope>NUCLEOTIDE SEQUENCE</scope>
    <source>
        <strain evidence="7">KCTC 12711</strain>
    </source>
</reference>
<feature type="transmembrane region" description="Helical" evidence="6">
    <location>
        <begin position="97"/>
        <end position="130"/>
    </location>
</feature>
<evidence type="ECO:0000256" key="1">
    <source>
        <dbReference type="ARBA" id="ARBA00004141"/>
    </source>
</evidence>
<evidence type="ECO:0000313" key="8">
    <source>
        <dbReference type="Proteomes" id="UP000614811"/>
    </source>
</evidence>
<feature type="transmembrane region" description="Helical" evidence="6">
    <location>
        <begin position="227"/>
        <end position="249"/>
    </location>
</feature>
<dbReference type="PANTHER" id="PTHR42948">
    <property type="entry name" value="TRANSPORTER"/>
    <property type="match status" value="1"/>
</dbReference>
<keyword evidence="3 6" id="KW-0812">Transmembrane</keyword>
<reference evidence="7" key="2">
    <citation type="submission" date="2020-09" db="EMBL/GenBank/DDBJ databases">
        <authorList>
            <person name="Sun Q."/>
            <person name="Kim S."/>
        </authorList>
    </citation>
    <scope>NUCLEOTIDE SEQUENCE</scope>
    <source>
        <strain evidence="7">KCTC 12711</strain>
    </source>
</reference>
<keyword evidence="5 6" id="KW-0472">Membrane</keyword>
<feature type="transmembrane region" description="Helical" evidence="6">
    <location>
        <begin position="356"/>
        <end position="377"/>
    </location>
</feature>
<feature type="transmembrane region" description="Helical" evidence="6">
    <location>
        <begin position="21"/>
        <end position="42"/>
    </location>
</feature>
<evidence type="ECO:0000256" key="3">
    <source>
        <dbReference type="ARBA" id="ARBA00022692"/>
    </source>
</evidence>
<dbReference type="InterPro" id="IPR037272">
    <property type="entry name" value="SNS_sf"/>
</dbReference>
<keyword evidence="8" id="KW-1185">Reference proteome</keyword>
<feature type="transmembrane region" description="Helical" evidence="6">
    <location>
        <begin position="441"/>
        <end position="464"/>
    </location>
</feature>
<evidence type="ECO:0000256" key="4">
    <source>
        <dbReference type="ARBA" id="ARBA00022989"/>
    </source>
</evidence>
<name>A0A918VHK1_9GAMM</name>
<accession>A0A918VHK1</accession>
<dbReference type="Pfam" id="PF00209">
    <property type="entry name" value="SNF"/>
    <property type="match status" value="2"/>
</dbReference>
<protein>
    <submittedName>
        <fullName evidence="7">Sodium-dependent transporter</fullName>
    </submittedName>
</protein>
<feature type="transmembrane region" description="Helical" evidence="6">
    <location>
        <begin position="188"/>
        <end position="207"/>
    </location>
</feature>
<feature type="transmembrane region" description="Helical" evidence="6">
    <location>
        <begin position="397"/>
        <end position="420"/>
    </location>
</feature>
<dbReference type="InterPro" id="IPR047218">
    <property type="entry name" value="YocR/YhdH-like"/>
</dbReference>
<keyword evidence="4 6" id="KW-1133">Transmembrane helix</keyword>
<keyword evidence="2" id="KW-0813">Transport</keyword>
<dbReference type="CDD" id="cd10336">
    <property type="entry name" value="SLC6sbd_Tyt1-Like"/>
    <property type="match status" value="1"/>
</dbReference>
<dbReference type="PROSITE" id="PS50267">
    <property type="entry name" value="NA_NEUROTRAN_SYMP_3"/>
    <property type="match status" value="1"/>
</dbReference>
<evidence type="ECO:0000313" key="7">
    <source>
        <dbReference type="EMBL" id="GHA01848.1"/>
    </source>
</evidence>
<evidence type="ECO:0000256" key="5">
    <source>
        <dbReference type="ARBA" id="ARBA00023136"/>
    </source>
</evidence>